<dbReference type="RefSeq" id="WP_133736188.1">
    <property type="nucleotide sequence ID" value="NZ_SOAX01000004.1"/>
</dbReference>
<dbReference type="PANTHER" id="PTHR37528:SF1">
    <property type="entry name" value="UPF0149 PROTEIN YGFB"/>
    <property type="match status" value="1"/>
</dbReference>
<dbReference type="GO" id="GO:0005829">
    <property type="term" value="C:cytosol"/>
    <property type="evidence" value="ECO:0007669"/>
    <property type="project" value="TreeGrafter"/>
</dbReference>
<dbReference type="EMBL" id="SOAX01000004">
    <property type="protein sequence ID" value="TDT40158.1"/>
    <property type="molecule type" value="Genomic_DNA"/>
</dbReference>
<dbReference type="Pfam" id="PF03695">
    <property type="entry name" value="UPF0149"/>
    <property type="match status" value="1"/>
</dbReference>
<evidence type="ECO:0008006" key="4">
    <source>
        <dbReference type="Google" id="ProtNLM"/>
    </source>
</evidence>
<evidence type="ECO:0000313" key="3">
    <source>
        <dbReference type="Proteomes" id="UP000295830"/>
    </source>
</evidence>
<evidence type="ECO:0000313" key="2">
    <source>
        <dbReference type="EMBL" id="TDT40158.1"/>
    </source>
</evidence>
<dbReference type="PANTHER" id="PTHR37528">
    <property type="entry name" value="UPF0149 PROTEIN YGFB"/>
    <property type="match status" value="1"/>
</dbReference>
<comment type="caution">
    <text evidence="2">The sequence shown here is derived from an EMBL/GenBank/DDBJ whole genome shotgun (WGS) entry which is preliminary data.</text>
</comment>
<dbReference type="SUPFAM" id="SSF101327">
    <property type="entry name" value="YgfB-like"/>
    <property type="match status" value="1"/>
</dbReference>
<evidence type="ECO:0000256" key="1">
    <source>
        <dbReference type="ARBA" id="ARBA00038308"/>
    </source>
</evidence>
<sequence length="203" mass="22877">MSDIDDNDQARLQETLYDFDLWSDLHTRHSAINHPSELHGLLTGELAAGERLSSDRWEALALEHLGCDQLLNDAVEDQPTPRALLHAFYAANLAALQSEDMDFRLLLPPEQAPLGERLEALSNWVRGFLEGMARAAGDALSRADDDIRELMRDFVAISQVEHDADDSEDGDREVEEVSEYIRIGVLNVFAEFNRPEPDEKTLH</sequence>
<organism evidence="2 3">
    <name type="scientific">Halospina denitrificans</name>
    <dbReference type="NCBI Taxonomy" id="332522"/>
    <lineage>
        <taxon>Bacteria</taxon>
        <taxon>Pseudomonadati</taxon>
        <taxon>Pseudomonadota</taxon>
        <taxon>Gammaproteobacteria</taxon>
        <taxon>Halospina</taxon>
    </lineage>
</organism>
<reference evidence="2 3" key="1">
    <citation type="submission" date="2019-03" db="EMBL/GenBank/DDBJ databases">
        <title>Genomic Encyclopedia of Type Strains, Phase IV (KMG-IV): sequencing the most valuable type-strain genomes for metagenomic binning, comparative biology and taxonomic classification.</title>
        <authorList>
            <person name="Goeker M."/>
        </authorList>
    </citation>
    <scope>NUCLEOTIDE SEQUENCE [LARGE SCALE GENOMIC DNA]</scope>
    <source>
        <strain evidence="2 3">DSM 15505</strain>
    </source>
</reference>
<accession>A0A4V3EQ19</accession>
<dbReference type="AlphaFoldDB" id="A0A4V3EQ19"/>
<comment type="similarity">
    <text evidence="1">Belongs to the UPF0149 family.</text>
</comment>
<dbReference type="InterPro" id="IPR036255">
    <property type="entry name" value="YgfB-like_sf"/>
</dbReference>
<dbReference type="InterPro" id="IPR011978">
    <property type="entry name" value="YgfB-like"/>
</dbReference>
<name>A0A4V3EQ19_9GAMM</name>
<gene>
    <name evidence="2" type="ORF">DES49_1922</name>
</gene>
<dbReference type="OrthoDB" id="9783391at2"/>
<keyword evidence="3" id="KW-1185">Reference proteome</keyword>
<protein>
    <recommendedName>
        <fullName evidence="4">YecA family protein</fullName>
    </recommendedName>
</protein>
<dbReference type="Proteomes" id="UP000295830">
    <property type="component" value="Unassembled WGS sequence"/>
</dbReference>
<proteinExistence type="inferred from homology"/>
<dbReference type="Gene3D" id="1.20.120.740">
    <property type="entry name" value="YgfB uncharacterised protein family UPF0149, PF03695"/>
    <property type="match status" value="1"/>
</dbReference>